<comment type="similarity">
    <text evidence="1">Belongs to the UDP-glycosyltransferase family.</text>
</comment>
<dbReference type="InterPro" id="IPR002213">
    <property type="entry name" value="UDP_glucos_trans"/>
</dbReference>
<dbReference type="FunFam" id="3.40.50.2000:FF:000080">
    <property type="entry name" value="Glycosyltransferase"/>
    <property type="match status" value="1"/>
</dbReference>
<sequence length="487" mass="54397">MVNTVAEIILIPSPAVGHIMSTIEIAKLLVNRDQHLTITVLVIKPRKYDSSVAITSYIESLTKNTMDHISFIILPQDENPPVHDPKARYTSANEYIESHCKYVRNVVAELMTSQLGSRRVVGFVVDMFCTCMIDVANEFNVPTYVYFTSNAAFLGFTLYVKTLCDELDKDVIELSNSDTEISIPGFVNPVPTKVFWSPVRTKDGLDFVLWFSRKLREAKAIMVNTVLELETHMIKSLSADNSIPPVYPVGPILNLEGGSGDRKPLEDDIIRWLDGQPESSVVFLCFGSLGSFDEVQVKEIARGLEQSGHRFVWSLRRPPSDQTTRAPTDYEDLSVVLPEGFLERTHGIGKVIGWAPQVAVLGHRAVGGFVSHCGWNSLMESLWFGVPSATWPVYAEQQINAFEMVVELGLAVEIKLDYIKDPCNPKADPIIVTAEEIESGIRQVMEDTEVRTKVKIMSEKCRSAVEEGGSSYESVGWLIQEFTRKNS</sequence>
<evidence type="ECO:0000256" key="3">
    <source>
        <dbReference type="ARBA" id="ARBA00022679"/>
    </source>
</evidence>
<keyword evidence="3" id="KW-0808">Transferase</keyword>
<dbReference type="Gene3D" id="3.40.50.2000">
    <property type="entry name" value="Glycogen Phosphorylase B"/>
    <property type="match status" value="2"/>
</dbReference>
<dbReference type="InterPro" id="IPR050481">
    <property type="entry name" value="UDP-glycosyltransf_plant"/>
</dbReference>
<dbReference type="EMBL" id="JAUHHV010000007">
    <property type="protein sequence ID" value="KAK1418869.1"/>
    <property type="molecule type" value="Genomic_DNA"/>
</dbReference>
<dbReference type="AlphaFoldDB" id="A0AAD8K9M6"/>
<dbReference type="GO" id="GO:0035251">
    <property type="term" value="F:UDP-glucosyltransferase activity"/>
    <property type="evidence" value="ECO:0007669"/>
    <property type="project" value="InterPro"/>
</dbReference>
<proteinExistence type="inferred from homology"/>
<dbReference type="Proteomes" id="UP001229421">
    <property type="component" value="Unassembled WGS sequence"/>
</dbReference>
<organism evidence="5 6">
    <name type="scientific">Tagetes erecta</name>
    <name type="common">African marigold</name>
    <dbReference type="NCBI Taxonomy" id="13708"/>
    <lineage>
        <taxon>Eukaryota</taxon>
        <taxon>Viridiplantae</taxon>
        <taxon>Streptophyta</taxon>
        <taxon>Embryophyta</taxon>
        <taxon>Tracheophyta</taxon>
        <taxon>Spermatophyta</taxon>
        <taxon>Magnoliopsida</taxon>
        <taxon>eudicotyledons</taxon>
        <taxon>Gunneridae</taxon>
        <taxon>Pentapetalae</taxon>
        <taxon>asterids</taxon>
        <taxon>campanulids</taxon>
        <taxon>Asterales</taxon>
        <taxon>Asteraceae</taxon>
        <taxon>Asteroideae</taxon>
        <taxon>Heliantheae alliance</taxon>
        <taxon>Tageteae</taxon>
        <taxon>Tagetes</taxon>
    </lineage>
</organism>
<reference evidence="5" key="1">
    <citation type="journal article" date="2023" name="bioRxiv">
        <title>Improved chromosome-level genome assembly for marigold (Tagetes erecta).</title>
        <authorList>
            <person name="Jiang F."/>
            <person name="Yuan L."/>
            <person name="Wang S."/>
            <person name="Wang H."/>
            <person name="Xu D."/>
            <person name="Wang A."/>
            <person name="Fan W."/>
        </authorList>
    </citation>
    <scope>NUCLEOTIDE SEQUENCE</scope>
    <source>
        <strain evidence="5">WSJ</strain>
        <tissue evidence="5">Leaf</tissue>
    </source>
</reference>
<evidence type="ECO:0000313" key="6">
    <source>
        <dbReference type="Proteomes" id="UP001229421"/>
    </source>
</evidence>
<name>A0AAD8K9M6_TARER</name>
<evidence type="ECO:0000313" key="5">
    <source>
        <dbReference type="EMBL" id="KAK1418869.1"/>
    </source>
</evidence>
<comment type="function">
    <text evidence="4">May glycosylate diterpenes or flavonols in leaves.</text>
</comment>
<gene>
    <name evidence="5" type="ORF">QVD17_28017</name>
</gene>
<keyword evidence="6" id="KW-1185">Reference proteome</keyword>
<accession>A0AAD8K9M6</accession>
<evidence type="ECO:0000256" key="1">
    <source>
        <dbReference type="ARBA" id="ARBA00009995"/>
    </source>
</evidence>
<dbReference type="PANTHER" id="PTHR48048:SF45">
    <property type="entry name" value="GLYCOSYLTRANSFERASE"/>
    <property type="match status" value="1"/>
</dbReference>
<dbReference type="SUPFAM" id="SSF53756">
    <property type="entry name" value="UDP-Glycosyltransferase/glycogen phosphorylase"/>
    <property type="match status" value="1"/>
</dbReference>
<dbReference type="FunFam" id="3.40.50.2000:FF:000056">
    <property type="entry name" value="Glycosyltransferase"/>
    <property type="match status" value="1"/>
</dbReference>
<comment type="caution">
    <text evidence="5">The sequence shown here is derived from an EMBL/GenBank/DDBJ whole genome shotgun (WGS) entry which is preliminary data.</text>
</comment>
<evidence type="ECO:0008006" key="7">
    <source>
        <dbReference type="Google" id="ProtNLM"/>
    </source>
</evidence>
<dbReference type="PANTHER" id="PTHR48048">
    <property type="entry name" value="GLYCOSYLTRANSFERASE"/>
    <property type="match status" value="1"/>
</dbReference>
<dbReference type="Pfam" id="PF00201">
    <property type="entry name" value="UDPGT"/>
    <property type="match status" value="1"/>
</dbReference>
<evidence type="ECO:0000256" key="4">
    <source>
        <dbReference type="ARBA" id="ARBA00053747"/>
    </source>
</evidence>
<dbReference type="CDD" id="cd03784">
    <property type="entry name" value="GT1_Gtf-like"/>
    <property type="match status" value="1"/>
</dbReference>
<evidence type="ECO:0000256" key="2">
    <source>
        <dbReference type="ARBA" id="ARBA00022676"/>
    </source>
</evidence>
<keyword evidence="2" id="KW-0328">Glycosyltransferase</keyword>
<protein>
    <recommendedName>
        <fullName evidence="7">Glycosyltransferase</fullName>
    </recommendedName>
</protein>